<gene>
    <name evidence="1" type="ORF">PoB_006849800</name>
</gene>
<name>A0AAV4DD66_9GAST</name>
<comment type="caution">
    <text evidence="1">The sequence shown here is derived from an EMBL/GenBank/DDBJ whole genome shotgun (WGS) entry which is preliminary data.</text>
</comment>
<proteinExistence type="predicted"/>
<accession>A0AAV4DD66</accession>
<evidence type="ECO:0008006" key="3">
    <source>
        <dbReference type="Google" id="ProtNLM"/>
    </source>
</evidence>
<dbReference type="Proteomes" id="UP000735302">
    <property type="component" value="Unassembled WGS sequence"/>
</dbReference>
<evidence type="ECO:0000313" key="2">
    <source>
        <dbReference type="Proteomes" id="UP000735302"/>
    </source>
</evidence>
<reference evidence="1 2" key="1">
    <citation type="journal article" date="2021" name="Elife">
        <title>Chloroplast acquisition without the gene transfer in kleptoplastic sea slugs, Plakobranchus ocellatus.</title>
        <authorList>
            <person name="Maeda T."/>
            <person name="Takahashi S."/>
            <person name="Yoshida T."/>
            <person name="Shimamura S."/>
            <person name="Takaki Y."/>
            <person name="Nagai Y."/>
            <person name="Toyoda A."/>
            <person name="Suzuki Y."/>
            <person name="Arimoto A."/>
            <person name="Ishii H."/>
            <person name="Satoh N."/>
            <person name="Nishiyama T."/>
            <person name="Hasebe M."/>
            <person name="Maruyama T."/>
            <person name="Minagawa J."/>
            <person name="Obokata J."/>
            <person name="Shigenobu S."/>
        </authorList>
    </citation>
    <scope>NUCLEOTIDE SEQUENCE [LARGE SCALE GENOMIC DNA]</scope>
</reference>
<dbReference type="AlphaFoldDB" id="A0AAV4DD66"/>
<organism evidence="1 2">
    <name type="scientific">Plakobranchus ocellatus</name>
    <dbReference type="NCBI Taxonomy" id="259542"/>
    <lineage>
        <taxon>Eukaryota</taxon>
        <taxon>Metazoa</taxon>
        <taxon>Spiralia</taxon>
        <taxon>Lophotrochozoa</taxon>
        <taxon>Mollusca</taxon>
        <taxon>Gastropoda</taxon>
        <taxon>Heterobranchia</taxon>
        <taxon>Euthyneura</taxon>
        <taxon>Panpulmonata</taxon>
        <taxon>Sacoglossa</taxon>
        <taxon>Placobranchoidea</taxon>
        <taxon>Plakobranchidae</taxon>
        <taxon>Plakobranchus</taxon>
    </lineage>
</organism>
<keyword evidence="2" id="KW-1185">Reference proteome</keyword>
<evidence type="ECO:0000313" key="1">
    <source>
        <dbReference type="EMBL" id="GFO41993.1"/>
    </source>
</evidence>
<sequence length="71" mass="7827">MIVVGCLSPCLAGCQLFASHWVTSVVLEDKAERVHNKVISGFQAIRRARTPVTGRLRVEFEPTMTTDAVAR</sequence>
<protein>
    <recommendedName>
        <fullName evidence="3">Secreted protein</fullName>
    </recommendedName>
</protein>
<dbReference type="EMBL" id="BLXT01007741">
    <property type="protein sequence ID" value="GFO41993.1"/>
    <property type="molecule type" value="Genomic_DNA"/>
</dbReference>